<protein>
    <submittedName>
        <fullName evidence="1">Uncharacterized protein</fullName>
    </submittedName>
</protein>
<gene>
    <name evidence="1" type="ORF">CCR75_007667</name>
</gene>
<sequence length="315" mass="36876">MEDSLKTTVAAILKQVDFANPHKTLPFKDYFLTQYRADPKFRHQSLNQLYEVLKMKLGPNYLLMAGLHFFNSDKNFSKQFGKFLSHFWTEENYENLKLSFVHLNNMLAKDDGSFATHPLKPIVEKIFESSAKKELDTFELNYVFKPSTERTSDEKQTDAILKSLRNSKYFRNAFLNAKLHQRAVETPSTDPMLRMWVAVVWAHSRKKTLNDKSFSKFFTGVTGLTDKVLNEKKLFSKHEFSEDKYKIYLEEDIFTLAEKDEETIVRLLPIDLAKILYGEMGDDWVSKYLVAARINVGPEFYKKFKEILELIDDNI</sequence>
<keyword evidence="2" id="KW-1185">Reference proteome</keyword>
<comment type="caution">
    <text evidence="1">The sequence shown here is derived from an EMBL/GenBank/DDBJ whole genome shotgun (WGS) entry which is preliminary data.</text>
</comment>
<dbReference type="Proteomes" id="UP000294530">
    <property type="component" value="Unassembled WGS sequence"/>
</dbReference>
<evidence type="ECO:0000313" key="2">
    <source>
        <dbReference type="Proteomes" id="UP000294530"/>
    </source>
</evidence>
<dbReference type="AlphaFoldDB" id="A0A976FKT4"/>
<dbReference type="GeneID" id="94351396"/>
<dbReference type="RefSeq" id="XP_067817935.1">
    <property type="nucleotide sequence ID" value="XM_067965725.1"/>
</dbReference>
<evidence type="ECO:0000313" key="1">
    <source>
        <dbReference type="EMBL" id="TDH68436.1"/>
    </source>
</evidence>
<dbReference type="EMBL" id="SHOA02000016">
    <property type="protein sequence ID" value="TDH68436.1"/>
    <property type="molecule type" value="Genomic_DNA"/>
</dbReference>
<proteinExistence type="predicted"/>
<dbReference type="KEGG" id="blac:94351396"/>
<reference evidence="1 2" key="1">
    <citation type="journal article" date="2021" name="Genome Biol.">
        <title>AFLAP: assembly-free linkage analysis pipeline using k-mers from genome sequencing data.</title>
        <authorList>
            <person name="Fletcher K."/>
            <person name="Zhang L."/>
            <person name="Gil J."/>
            <person name="Han R."/>
            <person name="Cavanaugh K."/>
            <person name="Michelmore R."/>
        </authorList>
    </citation>
    <scope>NUCLEOTIDE SEQUENCE [LARGE SCALE GENOMIC DNA]</scope>
    <source>
        <strain evidence="1 2">SF5</strain>
    </source>
</reference>
<organism evidence="1 2">
    <name type="scientific">Bremia lactucae</name>
    <name type="common">Lettuce downy mildew</name>
    <dbReference type="NCBI Taxonomy" id="4779"/>
    <lineage>
        <taxon>Eukaryota</taxon>
        <taxon>Sar</taxon>
        <taxon>Stramenopiles</taxon>
        <taxon>Oomycota</taxon>
        <taxon>Peronosporomycetes</taxon>
        <taxon>Peronosporales</taxon>
        <taxon>Peronosporaceae</taxon>
        <taxon>Bremia</taxon>
    </lineage>
</organism>
<accession>A0A976FKT4</accession>
<name>A0A976FKT4_BRELC</name>